<reference evidence="2 3" key="1">
    <citation type="submission" date="2023-02" db="EMBL/GenBank/DDBJ databases">
        <title>Genome Sequence of L. cardiaca H63T.</title>
        <authorList>
            <person name="Lopez A.E."/>
            <person name="Cianciotto N.P."/>
        </authorList>
    </citation>
    <scope>NUCLEOTIDE SEQUENCE [LARGE SCALE GENOMIC DNA]</scope>
    <source>
        <strain evidence="2 3">H63</strain>
    </source>
</reference>
<accession>A0ABY8AYR3</accession>
<organism evidence="2 3">
    <name type="scientific">Legionella cardiaca</name>
    <dbReference type="NCBI Taxonomy" id="1071983"/>
    <lineage>
        <taxon>Bacteria</taxon>
        <taxon>Pseudomonadati</taxon>
        <taxon>Pseudomonadota</taxon>
        <taxon>Gammaproteobacteria</taxon>
        <taxon>Legionellales</taxon>
        <taxon>Legionellaceae</taxon>
        <taxon>Legionella</taxon>
    </lineage>
</organism>
<dbReference type="RefSeq" id="WP_275090059.1">
    <property type="nucleotide sequence ID" value="NZ_CP119078.1"/>
</dbReference>
<keyword evidence="2" id="KW-0560">Oxidoreductase</keyword>
<keyword evidence="2" id="KW-0223">Dioxygenase</keyword>
<keyword evidence="3" id="KW-1185">Reference proteome</keyword>
<name>A0ABY8AYR3_9GAMM</name>
<dbReference type="InterPro" id="IPR032857">
    <property type="entry name" value="ALKBH4"/>
</dbReference>
<sequence length="185" mass="21469">MITNEFPAGLTYVPNFISLREEKKLISQIQLLNWQNIVLFEKPAKRRVVHFGLNYIYGTRQVEPTTPPPIFLHELIQQCADYLHLPFSGLAEVLITEYLIGAGIGWHRDAPVFDKVVGISLGCACEIRFRERKNKKHQFKLKLMPGSLYLLSNNIRWHWEHSISPVKCARYSITLRTLRSIKDLP</sequence>
<dbReference type="EMBL" id="CP119078">
    <property type="protein sequence ID" value="WED44242.1"/>
    <property type="molecule type" value="Genomic_DNA"/>
</dbReference>
<dbReference type="GO" id="GO:0051213">
    <property type="term" value="F:dioxygenase activity"/>
    <property type="evidence" value="ECO:0007669"/>
    <property type="project" value="UniProtKB-KW"/>
</dbReference>
<evidence type="ECO:0000313" key="3">
    <source>
        <dbReference type="Proteomes" id="UP001222087"/>
    </source>
</evidence>
<dbReference type="Pfam" id="PF13532">
    <property type="entry name" value="2OG-FeII_Oxy_2"/>
    <property type="match status" value="1"/>
</dbReference>
<dbReference type="PANTHER" id="PTHR12463:SF1">
    <property type="entry name" value="2-OXOGLUTARATE AND FE-DEPENDENT OXYGENASE FAMILY PROTEIN"/>
    <property type="match status" value="1"/>
</dbReference>
<dbReference type="InterPro" id="IPR027450">
    <property type="entry name" value="AlkB-like"/>
</dbReference>
<dbReference type="Proteomes" id="UP001222087">
    <property type="component" value="Chromosome"/>
</dbReference>
<evidence type="ECO:0000313" key="2">
    <source>
        <dbReference type="EMBL" id="WED44242.1"/>
    </source>
</evidence>
<evidence type="ECO:0000259" key="1">
    <source>
        <dbReference type="PROSITE" id="PS51471"/>
    </source>
</evidence>
<feature type="domain" description="Fe2OG dioxygenase" evidence="1">
    <location>
        <begin position="89"/>
        <end position="179"/>
    </location>
</feature>
<gene>
    <name evidence="2" type="ORF">PXX05_05510</name>
</gene>
<dbReference type="PROSITE" id="PS51471">
    <property type="entry name" value="FE2OG_OXY"/>
    <property type="match status" value="1"/>
</dbReference>
<dbReference type="InterPro" id="IPR037151">
    <property type="entry name" value="AlkB-like_sf"/>
</dbReference>
<dbReference type="SUPFAM" id="SSF51197">
    <property type="entry name" value="Clavaminate synthase-like"/>
    <property type="match status" value="1"/>
</dbReference>
<dbReference type="PANTHER" id="PTHR12463">
    <property type="entry name" value="OXYGENASE-RELATED"/>
    <property type="match status" value="1"/>
</dbReference>
<proteinExistence type="predicted"/>
<dbReference type="InterPro" id="IPR005123">
    <property type="entry name" value="Oxoglu/Fe-dep_dioxygenase_dom"/>
</dbReference>
<protein>
    <submittedName>
        <fullName evidence="2">Alpha-ketoglutarate-dependent dioxygenase AlkB</fullName>
    </submittedName>
</protein>
<dbReference type="Gene3D" id="2.60.120.590">
    <property type="entry name" value="Alpha-ketoglutarate-dependent dioxygenase AlkB-like"/>
    <property type="match status" value="1"/>
</dbReference>